<evidence type="ECO:0000256" key="7">
    <source>
        <dbReference type="ARBA" id="ARBA00023033"/>
    </source>
</evidence>
<comment type="cofactor">
    <cofactor evidence="1">
        <name>FAD</name>
        <dbReference type="ChEBI" id="CHEBI:57692"/>
    </cofactor>
</comment>
<dbReference type="PANTHER" id="PTHR43876:SF7">
    <property type="entry name" value="UBIQUINONE BIOSYNTHESIS MONOOXYGENASE COQ6, MITOCHONDRIAL"/>
    <property type="match status" value="1"/>
</dbReference>
<dbReference type="EMBL" id="PRLP01000106">
    <property type="protein sequence ID" value="PPC75280.1"/>
    <property type="molecule type" value="Genomic_DNA"/>
</dbReference>
<accession>A0A2S5KKM3</accession>
<evidence type="ECO:0000256" key="6">
    <source>
        <dbReference type="ARBA" id="ARBA00023002"/>
    </source>
</evidence>
<dbReference type="GO" id="GO:0006744">
    <property type="term" value="P:ubiquinone biosynthetic process"/>
    <property type="evidence" value="ECO:0007669"/>
    <property type="project" value="UniProtKB-UniPathway"/>
</dbReference>
<feature type="domain" description="FAD-binding" evidence="8">
    <location>
        <begin position="9"/>
        <end position="350"/>
    </location>
</feature>
<keyword evidence="4" id="KW-0285">Flavoprotein</keyword>
<dbReference type="InterPro" id="IPR018168">
    <property type="entry name" value="Ubi_Hdrlase_CS"/>
</dbReference>
<evidence type="ECO:0000256" key="4">
    <source>
        <dbReference type="ARBA" id="ARBA00022630"/>
    </source>
</evidence>
<dbReference type="PANTHER" id="PTHR43876">
    <property type="entry name" value="UBIQUINONE BIOSYNTHESIS MONOOXYGENASE COQ6, MITOCHONDRIAL"/>
    <property type="match status" value="1"/>
</dbReference>
<dbReference type="Pfam" id="PF01494">
    <property type="entry name" value="FAD_binding_3"/>
    <property type="match status" value="1"/>
</dbReference>
<dbReference type="GO" id="GO:0110142">
    <property type="term" value="C:ubiquinone biosynthesis complex"/>
    <property type="evidence" value="ECO:0007669"/>
    <property type="project" value="UniProtKB-ARBA"/>
</dbReference>
<keyword evidence="6" id="KW-0560">Oxidoreductase</keyword>
<dbReference type="AlphaFoldDB" id="A0A2S5KKM3"/>
<dbReference type="SUPFAM" id="SSF51905">
    <property type="entry name" value="FAD/NAD(P)-binding domain"/>
    <property type="match status" value="1"/>
</dbReference>
<evidence type="ECO:0000259" key="8">
    <source>
        <dbReference type="Pfam" id="PF01494"/>
    </source>
</evidence>
<dbReference type="InterPro" id="IPR036188">
    <property type="entry name" value="FAD/NAD-bd_sf"/>
</dbReference>
<dbReference type="InterPro" id="IPR002938">
    <property type="entry name" value="FAD-bd"/>
</dbReference>
<dbReference type="GO" id="GO:0016705">
    <property type="term" value="F:oxidoreductase activity, acting on paired donors, with incorporation or reduction of molecular oxygen"/>
    <property type="evidence" value="ECO:0007669"/>
    <property type="project" value="InterPro"/>
</dbReference>
<comment type="caution">
    <text evidence="9">The sequence shown here is derived from an EMBL/GenBank/DDBJ whole genome shotgun (WGS) entry which is preliminary data.</text>
</comment>
<dbReference type="PRINTS" id="PR00420">
    <property type="entry name" value="RNGMNOXGNASE"/>
</dbReference>
<comment type="similarity">
    <text evidence="3">Belongs to the UbiH/COQ6 family.</text>
</comment>
<name>A0A2S5KKM3_9PROT</name>
<dbReference type="PROSITE" id="PS01304">
    <property type="entry name" value="UBIH"/>
    <property type="match status" value="1"/>
</dbReference>
<dbReference type="OrthoDB" id="9769565at2"/>
<evidence type="ECO:0000256" key="2">
    <source>
        <dbReference type="ARBA" id="ARBA00004749"/>
    </source>
</evidence>
<keyword evidence="5" id="KW-0274">FAD</keyword>
<dbReference type="UniPathway" id="UPA00232"/>
<dbReference type="GO" id="GO:0004497">
    <property type="term" value="F:monooxygenase activity"/>
    <property type="evidence" value="ECO:0007669"/>
    <property type="project" value="UniProtKB-KW"/>
</dbReference>
<dbReference type="Gene3D" id="3.50.50.60">
    <property type="entry name" value="FAD/NAD(P)-binding domain"/>
    <property type="match status" value="2"/>
</dbReference>
<comment type="pathway">
    <text evidence="2">Cofactor biosynthesis; ubiquinone biosynthesis.</text>
</comment>
<gene>
    <name evidence="9" type="ORF">C4K68_21840</name>
</gene>
<dbReference type="Proteomes" id="UP000238196">
    <property type="component" value="Unassembled WGS sequence"/>
</dbReference>
<organism evidence="9 10">
    <name type="scientific">Proteobacteria bacterium 228</name>
    <dbReference type="NCBI Taxonomy" id="2083153"/>
    <lineage>
        <taxon>Bacteria</taxon>
        <taxon>Pseudomonadati</taxon>
        <taxon>Pseudomonadota</taxon>
    </lineage>
</organism>
<reference evidence="9 10" key="1">
    <citation type="submission" date="2018-02" db="EMBL/GenBank/DDBJ databases">
        <title>novel marine gammaproteobacteria from coastal saline agro ecosystem.</title>
        <authorList>
            <person name="Krishnan R."/>
            <person name="Ramesh Kumar N."/>
        </authorList>
    </citation>
    <scope>NUCLEOTIDE SEQUENCE [LARGE SCALE GENOMIC DNA]</scope>
    <source>
        <strain evidence="9 10">228</strain>
    </source>
</reference>
<proteinExistence type="inferred from homology"/>
<keyword evidence="7" id="KW-0503">Monooxygenase</keyword>
<evidence type="ECO:0000313" key="10">
    <source>
        <dbReference type="Proteomes" id="UP000238196"/>
    </source>
</evidence>
<dbReference type="GO" id="GO:0071949">
    <property type="term" value="F:FAD binding"/>
    <property type="evidence" value="ECO:0007669"/>
    <property type="project" value="InterPro"/>
</dbReference>
<evidence type="ECO:0000313" key="9">
    <source>
        <dbReference type="EMBL" id="PPC75280.1"/>
    </source>
</evidence>
<dbReference type="InterPro" id="IPR010971">
    <property type="entry name" value="UbiH/COQ6"/>
</dbReference>
<evidence type="ECO:0000256" key="1">
    <source>
        <dbReference type="ARBA" id="ARBA00001974"/>
    </source>
</evidence>
<dbReference type="InterPro" id="IPR051205">
    <property type="entry name" value="UbiH/COQ6_monooxygenase"/>
</dbReference>
<sequence>MSASTQHFDLIIAGAGMVGAALAVGASRQGWHVALVDAMPMPLSLAVEQGQGVGDYDLRVSALTEASRQLLVTLGAWPLMQAQRVSPYQHMQVWDAAGVGHIRFSAAEMHWAELGHIVENRVTLAALHDAVARSEVVCFAQRRVRALSLLCDGQRVVTLDDGEQLTGKLVVGADGAQSRIRQLAGLTQCERDYGHHAIVATVATALPHQQTAWQRFMPDGPLALLPLDHPQRCSIVWSTEADHARALLKLDDDGFCAALTEASEHRLGRIEAVSERSSFVLKMRHAWQYYSDGVVVMGDAAHTIHPLAGQGVNLGFKDVAALLQQLAQARQRGQSPAAERWLKAYQRARKGDNWMTMAGMSGFKALFGNKDPGLTLMRNLGLSWVDGLPLLKRQLAARAMGVPAI</sequence>
<evidence type="ECO:0000256" key="5">
    <source>
        <dbReference type="ARBA" id="ARBA00022827"/>
    </source>
</evidence>
<dbReference type="FunFam" id="3.50.50.60:FF:000021">
    <property type="entry name" value="Ubiquinone biosynthesis monooxygenase COQ6"/>
    <property type="match status" value="1"/>
</dbReference>
<dbReference type="NCBIfam" id="TIGR01988">
    <property type="entry name" value="Ubi-OHases"/>
    <property type="match status" value="1"/>
</dbReference>
<protein>
    <submittedName>
        <fullName evidence="9">2-octaprenyl-3-methyl-6-methoxy-1,4-benzoquinol hydroxylase</fullName>
    </submittedName>
</protein>
<evidence type="ECO:0000256" key="3">
    <source>
        <dbReference type="ARBA" id="ARBA00005349"/>
    </source>
</evidence>